<dbReference type="RefSeq" id="WP_050670501.1">
    <property type="nucleotide sequence ID" value="NZ_LAIR01000002.1"/>
</dbReference>
<evidence type="ECO:0000313" key="3">
    <source>
        <dbReference type="Proteomes" id="UP000037397"/>
    </source>
</evidence>
<name>A0A0L6CK27_9MICO</name>
<feature type="region of interest" description="Disordered" evidence="1">
    <location>
        <begin position="1"/>
        <end position="58"/>
    </location>
</feature>
<accession>A0A0L6CK27</accession>
<dbReference type="Proteomes" id="UP000037397">
    <property type="component" value="Unassembled WGS sequence"/>
</dbReference>
<sequence length="132" mass="14506">MTIDPTDLTRRSGVADLDAATHDGPEGITAPYGWNADAGLPRSNPDLLKPAPFPQPGPQLVADRDDDFVLSVKEWHPGFRVWLDPEDIDSARREYPFERYVPVSIGAAVPVIHPVGRMWGQPAPEPTTNKDV</sequence>
<dbReference type="AlphaFoldDB" id="A0A0L6CK27"/>
<gene>
    <name evidence="2" type="ORF">VV01_14535</name>
</gene>
<evidence type="ECO:0000256" key="1">
    <source>
        <dbReference type="SAM" id="MobiDB-lite"/>
    </source>
</evidence>
<dbReference type="EMBL" id="LAIR01000002">
    <property type="protein sequence ID" value="KNX38084.1"/>
    <property type="molecule type" value="Genomic_DNA"/>
</dbReference>
<keyword evidence="3" id="KW-1185">Reference proteome</keyword>
<proteinExistence type="predicted"/>
<evidence type="ECO:0000313" key="2">
    <source>
        <dbReference type="EMBL" id="KNX38084.1"/>
    </source>
</evidence>
<dbReference type="STRING" id="1631356.VV01_14535"/>
<comment type="caution">
    <text evidence="2">The sequence shown here is derived from an EMBL/GenBank/DDBJ whole genome shotgun (WGS) entry which is preliminary data.</text>
</comment>
<organism evidence="2 3">
    <name type="scientific">Luteipulveratus halotolerans</name>
    <dbReference type="NCBI Taxonomy" id="1631356"/>
    <lineage>
        <taxon>Bacteria</taxon>
        <taxon>Bacillati</taxon>
        <taxon>Actinomycetota</taxon>
        <taxon>Actinomycetes</taxon>
        <taxon>Micrococcales</taxon>
        <taxon>Dermacoccaceae</taxon>
        <taxon>Luteipulveratus</taxon>
    </lineage>
</organism>
<reference evidence="3" key="1">
    <citation type="submission" date="2015-03" db="EMBL/GenBank/DDBJ databases">
        <title>Luteipulveratus halotolerans sp. nov., a novel actinobacterium (Dermacoccaceae) from Sarawak, Malaysia.</title>
        <authorList>
            <person name="Juboi H."/>
            <person name="Basik A."/>
            <person name="Shamsul S.S."/>
            <person name="Arnold P."/>
            <person name="Schmitt E.K."/>
            <person name="Sanglier J.-J."/>
            <person name="Yeo T."/>
        </authorList>
    </citation>
    <scope>NUCLEOTIDE SEQUENCE [LARGE SCALE GENOMIC DNA]</scope>
    <source>
        <strain evidence="3">C296001</strain>
    </source>
</reference>
<protein>
    <submittedName>
        <fullName evidence="2">Uncharacterized protein</fullName>
    </submittedName>
</protein>